<name>E7A1H6_SPORE</name>
<gene>
    <name evidence="3" type="ORF">sr13992</name>
</gene>
<evidence type="ECO:0000259" key="2">
    <source>
        <dbReference type="Pfam" id="PF10441"/>
    </source>
</evidence>
<feature type="region of interest" description="Disordered" evidence="1">
    <location>
        <begin position="71"/>
        <end position="96"/>
    </location>
</feature>
<dbReference type="Proteomes" id="UP000008867">
    <property type="component" value="Chromosome 7"/>
</dbReference>
<dbReference type="InterPro" id="IPR018849">
    <property type="entry name" value="Urb2/Npa2_C"/>
</dbReference>
<dbReference type="Pfam" id="PF10441">
    <property type="entry name" value="Urb2"/>
    <property type="match status" value="1"/>
</dbReference>
<reference evidence="3 4" key="1">
    <citation type="journal article" date="2010" name="Science">
        <title>Pathogenicity determinants in smut fungi revealed by genome comparison.</title>
        <authorList>
            <person name="Schirawski J."/>
            <person name="Mannhaupt G."/>
            <person name="Muench K."/>
            <person name="Brefort T."/>
            <person name="Schipper K."/>
            <person name="Doehlemann G."/>
            <person name="Di Stasio M."/>
            <person name="Roessel N."/>
            <person name="Mendoza-Mendoza A."/>
            <person name="Pester D."/>
            <person name="Mueller O."/>
            <person name="Winterberg B."/>
            <person name="Meyer E."/>
            <person name="Ghareeb H."/>
            <person name="Wollenberg T."/>
            <person name="Muensterkoetter M."/>
            <person name="Wong P."/>
            <person name="Walter M."/>
            <person name="Stukenbrock E."/>
            <person name="Gueldener U."/>
            <person name="Kahmann R."/>
        </authorList>
    </citation>
    <scope>NUCLEOTIDE SEQUENCE [LARGE SCALE GENOMIC DNA]</scope>
    <source>
        <strain evidence="4">SRZ2</strain>
    </source>
</reference>
<feature type="compositionally biased region" description="Polar residues" evidence="1">
    <location>
        <begin position="71"/>
        <end position="80"/>
    </location>
</feature>
<keyword evidence="4" id="KW-1185">Reference proteome</keyword>
<evidence type="ECO:0000256" key="1">
    <source>
        <dbReference type="SAM" id="MobiDB-lite"/>
    </source>
</evidence>
<protein>
    <recommendedName>
        <fullName evidence="2">Nucleolar 27S pre-rRNA processing Urb2/Npa2 C-terminal domain-containing protein</fullName>
    </recommendedName>
</protein>
<dbReference type="VEuPathDB" id="FungiDB:sr13992"/>
<accession>E7A1H6</accession>
<evidence type="ECO:0000313" key="4">
    <source>
        <dbReference type="Proteomes" id="UP000008867"/>
    </source>
</evidence>
<feature type="domain" description="Nucleolar 27S pre-rRNA processing Urb2/Npa2 C-terminal" evidence="2">
    <location>
        <begin position="1330"/>
        <end position="1584"/>
    </location>
</feature>
<feature type="region of interest" description="Disordered" evidence="1">
    <location>
        <begin position="611"/>
        <end position="633"/>
    </location>
</feature>
<dbReference type="eggNOG" id="ENOG502S5N7">
    <property type="taxonomic scope" value="Eukaryota"/>
</dbReference>
<proteinExistence type="predicted"/>
<dbReference type="EMBL" id="FQ311472">
    <property type="protein sequence ID" value="CBQ73333.1"/>
    <property type="molecule type" value="Genomic_DNA"/>
</dbReference>
<organism evidence="3 4">
    <name type="scientific">Sporisorium reilianum (strain SRZ2)</name>
    <name type="common">Maize head smut fungus</name>
    <dbReference type="NCBI Taxonomy" id="999809"/>
    <lineage>
        <taxon>Eukaryota</taxon>
        <taxon>Fungi</taxon>
        <taxon>Dikarya</taxon>
        <taxon>Basidiomycota</taxon>
        <taxon>Ustilaginomycotina</taxon>
        <taxon>Ustilaginomycetes</taxon>
        <taxon>Ustilaginales</taxon>
        <taxon>Ustilaginaceae</taxon>
        <taxon>Sporisorium</taxon>
    </lineage>
</organism>
<dbReference type="HOGENOM" id="CLU_002353_0_0_1"/>
<evidence type="ECO:0000313" key="3">
    <source>
        <dbReference type="EMBL" id="CBQ73333.1"/>
    </source>
</evidence>
<dbReference type="OrthoDB" id="160374at2759"/>
<sequence>MAAGPSALASASITTSEQLVKALRVPQPPANGVSKIDIALEAWQSDSFFVPKKAELLSQWVLEHLCSALRSSSSTQTPGTPNKGKNKAKQQQQQQQVPTTAVELDLKAWQLLSNIITAQISTESDLSEAAKQSWLSHLANTQPALTLAGAFARQLNQDGSLTLDDREALLQAASTSLEKLLPPATSRTAATNIEAAADSIHAWLDFFGQPRSSVEEQKGHAILQSILSTWNTTLQYGSNAKRNHQHFCSSAIPSLLRALHTLNTRDDDAKDGSTQSSVLLDAVRQIAAESLFAEDVQRTLLQAGRQAEVTRTASWKDAKIAMSGVVAQLCGLLEDQQLTSAALSSLSTLTDLLFTKLGRSEALNSIASSSGTASGSVRDTQLSLIRKTMLSQWFFPLLPHLVTSAHDQVRQAERAAARRGLLQGIELHSLYVVGCDEVHEWQSLFRTLFDSTRHELRHIVTDTSPAAQVEKAEHFACLASLWRLEKSVVEDELTSIFALVAAQPVSKQALWLPEELPAPTLAALELFRAVAAIDVRFRTIPALVNTVLSSIPLATEFMGKAENVPTAMSLFTSQTFLAELTRLCRDSVTAMQVSDLVQRLTGLAQRLDTISQTDATPRASKKPRTSSASPVKTTQAQAEGATALIAQLHIAAQVLQSVQLSPTFRARSIAAAEELHNALILPCIDACLSSTRTAQTYGVAAAALRVRQALLSEKWRYDPSEPVKLDGSLPTESLTCLEAAFNERADSLIELLSLDADGAELYQLQFQIVQSVLQRAERDTFLEVKDSRYCRLIAEDAGAIRDLLQELPSTSSAGGSAWNGCPRRVRDRGELMQVLWMAIVTRWASLFEAIAATHTIEVLASTVVGTAQPSVREDDVQSGMRYITGTALRNASFLELPTWRKHIVAAVQRQLASQQNLERRLASTAALCITPAEWVSKSARGPVLKALLTLDAGLVARHKGTGIAVEQWIELRSLIARVLEEYATETDVSDEDLFGALQAFWSSQEAAQQQSWERASLAAIHSAVRVLLARSKQNPTTLQRLFAMTKELRQEAAAESVADKTRVTLKMRAAQEMSAALSNSSEAVQQDGAGVAVENVKAILDVASGQLETVSDVAQALDIALYHLREVRLLVGGAGVDGVARQEISQVLSRQAVRSLCLLFGRADLLTAAMAEGGARQKIVRPAADVALELVRCIDACGGEGGCVLAACLAYSALIASLPGVQEQRRVADGLQRIVSRLASEAYDDLLTKLLTTLRSTASASIAVDAVDAKEAAARDGDAAALISTVGLVLGSAPEGTSKIARTHLSHWLAMLSSNPLTSGGRIKLRSMVACTAALDALCSHHAMLLRTQDMGAVLQLFSSVAGPSMADEALATVVETPRAELDAARTRVLDGVLSTLGSVMRLRQDVVMGVLPQLAFLLARLCTLFRRLKRHPRTGTIDASGTQRRELRRELPAWLDPVHVTPLDAARAARALSRLLSALVAKNVSLKHRSSDQPAAAKAESLARPFSKHSTLVLVAYLRSLTAPHAVVPVDVRAELDVGMLTLCELMGHHQRDAAMAGLLDSAGRVLLKRMWGEYEKQRYRGQ</sequence>